<organism evidence="7 8">
    <name type="scientific">Penicilliopsis zonata CBS 506.65</name>
    <dbReference type="NCBI Taxonomy" id="1073090"/>
    <lineage>
        <taxon>Eukaryota</taxon>
        <taxon>Fungi</taxon>
        <taxon>Dikarya</taxon>
        <taxon>Ascomycota</taxon>
        <taxon>Pezizomycotina</taxon>
        <taxon>Eurotiomycetes</taxon>
        <taxon>Eurotiomycetidae</taxon>
        <taxon>Eurotiales</taxon>
        <taxon>Aspergillaceae</taxon>
        <taxon>Penicilliopsis</taxon>
    </lineage>
</organism>
<dbReference type="Gene3D" id="2.60.40.1180">
    <property type="entry name" value="Golgi alpha-mannosidase II"/>
    <property type="match status" value="1"/>
</dbReference>
<dbReference type="CDD" id="cd11333">
    <property type="entry name" value="AmyAc_SI_OligoGlu_DGase"/>
    <property type="match status" value="1"/>
</dbReference>
<feature type="domain" description="Glycosyl hydrolase family 13 catalytic" evidence="6">
    <location>
        <begin position="25"/>
        <end position="444"/>
    </location>
</feature>
<evidence type="ECO:0000313" key="7">
    <source>
        <dbReference type="EMBL" id="OJJ44255.1"/>
    </source>
</evidence>
<dbReference type="Proteomes" id="UP000184188">
    <property type="component" value="Unassembled WGS sequence"/>
</dbReference>
<gene>
    <name evidence="7" type="ORF">ASPZODRAFT_135049</name>
</gene>
<keyword evidence="8" id="KW-1185">Reference proteome</keyword>
<feature type="compositionally biased region" description="Basic and acidic residues" evidence="5">
    <location>
        <begin position="433"/>
        <end position="443"/>
    </location>
</feature>
<dbReference type="FunFam" id="3.90.400.10:FF:000003">
    <property type="entry name" value="Probable alpha-glucosidase (Maltase)"/>
    <property type="match status" value="1"/>
</dbReference>
<dbReference type="GO" id="GO:0033934">
    <property type="term" value="F:glucan 1,4-alpha-maltotriohydrolase activity"/>
    <property type="evidence" value="ECO:0007669"/>
    <property type="project" value="TreeGrafter"/>
</dbReference>
<dbReference type="EMBL" id="KV878348">
    <property type="protein sequence ID" value="OJJ44255.1"/>
    <property type="molecule type" value="Genomic_DNA"/>
</dbReference>
<dbReference type="Gene3D" id="3.20.20.80">
    <property type="entry name" value="Glycosidases"/>
    <property type="match status" value="1"/>
</dbReference>
<dbReference type="VEuPathDB" id="FungiDB:ASPZODRAFT_135049"/>
<keyword evidence="3" id="KW-0326">Glycosidase</keyword>
<dbReference type="SUPFAM" id="SSF51445">
    <property type="entry name" value="(Trans)glycosidases"/>
    <property type="match status" value="1"/>
</dbReference>
<dbReference type="GO" id="GO:0004574">
    <property type="term" value="F:oligo-1,6-glucosidase activity"/>
    <property type="evidence" value="ECO:0007669"/>
    <property type="project" value="TreeGrafter"/>
</dbReference>
<dbReference type="GO" id="GO:0004575">
    <property type="term" value="F:sucrose alpha-glucosidase activity"/>
    <property type="evidence" value="ECO:0007669"/>
    <property type="project" value="TreeGrafter"/>
</dbReference>
<evidence type="ECO:0000256" key="1">
    <source>
        <dbReference type="ARBA" id="ARBA00008061"/>
    </source>
</evidence>
<dbReference type="InterPro" id="IPR013780">
    <property type="entry name" value="Glyco_hydro_b"/>
</dbReference>
<dbReference type="AlphaFoldDB" id="A0A1L9SAN9"/>
<evidence type="ECO:0000256" key="2">
    <source>
        <dbReference type="ARBA" id="ARBA00022801"/>
    </source>
</evidence>
<sequence length="592" mass="69180">MAKPNEHFPGKQIHRAWWKECSVYQIYPASFKDSNDDGIGDIPGIISKLDHIKQLGADIVWLCPSYKSPQVDMGYDISDYYSIADEYGTVADVERLIQGCHDRGMKLLMDLVANHTSDQHEWFKQSRSSKDNEYRNWYIWKPPRYDENGNRQPPNNWLSHFQGSAWEWDEGTGEYYLHLYATEQPDLNWEHPPVREAVHDIMRFWLDKGADGFRMDVVNFISKDQRFPDGPVTEPQSKWQWGHMWYANGPRLHEYLQGMGKILKEYDAFSVGEMPFAKDIEDVLKAVRFDRGEIGMIFQFDHVDIDHGVFDKFVPGSWKLTDLKFLFETWQKFMYANDGWNALYWENHDQPRSIDRYTNATEENSLIASKMLATVLALQAGTPFIYQGQELGMRNVPLAWGMDEYKDIDCLNHWRGLLRDKPDNLEAQKVARQEYQKKSRDNARTPMQWSSAPNAGWTSPDVKPWMSVIPNYERINAEAQVSDPDSTFNYWRSVLALRKKYLDVFVYGDYVLLDRFSQEVFSYTRQYDNQQALVLCNWTDRSLEWDPAANGVKGVEEVLLNSYEGIDEAAKRFTGAKWPLRPYEAVVMLVKP</sequence>
<dbReference type="STRING" id="1073090.A0A1L9SAN9"/>
<protein>
    <recommendedName>
        <fullName evidence="6">Glycosyl hydrolase family 13 catalytic domain-containing protein</fullName>
    </recommendedName>
</protein>
<dbReference type="GO" id="GO:0005987">
    <property type="term" value="P:sucrose catabolic process"/>
    <property type="evidence" value="ECO:0007669"/>
    <property type="project" value="TreeGrafter"/>
</dbReference>
<evidence type="ECO:0000313" key="8">
    <source>
        <dbReference type="Proteomes" id="UP000184188"/>
    </source>
</evidence>
<evidence type="ECO:0000256" key="3">
    <source>
        <dbReference type="ARBA" id="ARBA00023295"/>
    </source>
</evidence>
<accession>A0A1L9SAN9</accession>
<dbReference type="FunFam" id="3.20.20.80:FF:000087">
    <property type="entry name" value="Oligo-1,6-glucosidase IMA1"/>
    <property type="match status" value="1"/>
</dbReference>
<dbReference type="PANTHER" id="PTHR10357">
    <property type="entry name" value="ALPHA-AMYLASE FAMILY MEMBER"/>
    <property type="match status" value="1"/>
</dbReference>
<dbReference type="SUPFAM" id="SSF51011">
    <property type="entry name" value="Glycosyl hydrolase domain"/>
    <property type="match status" value="1"/>
</dbReference>
<dbReference type="InterPro" id="IPR017853">
    <property type="entry name" value="GH"/>
</dbReference>
<feature type="compositionally biased region" description="Polar residues" evidence="5">
    <location>
        <begin position="445"/>
        <end position="456"/>
    </location>
</feature>
<dbReference type="InterPro" id="IPR045857">
    <property type="entry name" value="O16G_dom_2"/>
</dbReference>
<dbReference type="SMART" id="SM00642">
    <property type="entry name" value="Aamy"/>
    <property type="match status" value="1"/>
</dbReference>
<dbReference type="GO" id="GO:0004556">
    <property type="term" value="F:alpha-amylase activity"/>
    <property type="evidence" value="ECO:0007669"/>
    <property type="project" value="TreeGrafter"/>
</dbReference>
<dbReference type="RefSeq" id="XP_022578765.1">
    <property type="nucleotide sequence ID" value="XM_022723691.1"/>
</dbReference>
<name>A0A1L9SAN9_9EURO</name>
<dbReference type="GO" id="GO:0000025">
    <property type="term" value="P:maltose catabolic process"/>
    <property type="evidence" value="ECO:0007669"/>
    <property type="project" value="TreeGrafter"/>
</dbReference>
<dbReference type="FunFam" id="2.60.40.1180:FF:000007">
    <property type="entry name" value="Sucrose isomerase"/>
    <property type="match status" value="1"/>
</dbReference>
<dbReference type="InterPro" id="IPR006047">
    <property type="entry name" value="GH13_cat_dom"/>
</dbReference>
<dbReference type="OrthoDB" id="1740265at2759"/>
<keyword evidence="4" id="KW-0462">Maltose metabolism</keyword>
<feature type="region of interest" description="Disordered" evidence="5">
    <location>
        <begin position="433"/>
        <end position="456"/>
    </location>
</feature>
<keyword evidence="2" id="KW-0378">Hydrolase</keyword>
<evidence type="ECO:0000256" key="5">
    <source>
        <dbReference type="SAM" id="MobiDB-lite"/>
    </source>
</evidence>
<reference evidence="8" key="1">
    <citation type="journal article" date="2017" name="Genome Biol.">
        <title>Comparative genomics reveals high biological diversity and specific adaptations in the industrially and medically important fungal genus Aspergillus.</title>
        <authorList>
            <person name="de Vries R.P."/>
            <person name="Riley R."/>
            <person name="Wiebenga A."/>
            <person name="Aguilar-Osorio G."/>
            <person name="Amillis S."/>
            <person name="Uchima C.A."/>
            <person name="Anderluh G."/>
            <person name="Asadollahi M."/>
            <person name="Askin M."/>
            <person name="Barry K."/>
            <person name="Battaglia E."/>
            <person name="Bayram O."/>
            <person name="Benocci T."/>
            <person name="Braus-Stromeyer S.A."/>
            <person name="Caldana C."/>
            <person name="Canovas D."/>
            <person name="Cerqueira G.C."/>
            <person name="Chen F."/>
            <person name="Chen W."/>
            <person name="Choi C."/>
            <person name="Clum A."/>
            <person name="Dos Santos R.A."/>
            <person name="Damasio A.R."/>
            <person name="Diallinas G."/>
            <person name="Emri T."/>
            <person name="Fekete E."/>
            <person name="Flipphi M."/>
            <person name="Freyberg S."/>
            <person name="Gallo A."/>
            <person name="Gournas C."/>
            <person name="Habgood R."/>
            <person name="Hainaut M."/>
            <person name="Harispe M.L."/>
            <person name="Henrissat B."/>
            <person name="Hilden K.S."/>
            <person name="Hope R."/>
            <person name="Hossain A."/>
            <person name="Karabika E."/>
            <person name="Karaffa L."/>
            <person name="Karanyi Z."/>
            <person name="Krasevec N."/>
            <person name="Kuo A."/>
            <person name="Kusch H."/>
            <person name="LaButti K."/>
            <person name="Lagendijk E.L."/>
            <person name="Lapidus A."/>
            <person name="Levasseur A."/>
            <person name="Lindquist E."/>
            <person name="Lipzen A."/>
            <person name="Logrieco A.F."/>
            <person name="MacCabe A."/>
            <person name="Maekelae M.R."/>
            <person name="Malavazi I."/>
            <person name="Melin P."/>
            <person name="Meyer V."/>
            <person name="Mielnichuk N."/>
            <person name="Miskei M."/>
            <person name="Molnar A.P."/>
            <person name="Mule G."/>
            <person name="Ngan C.Y."/>
            <person name="Orejas M."/>
            <person name="Orosz E."/>
            <person name="Ouedraogo J.P."/>
            <person name="Overkamp K.M."/>
            <person name="Park H.-S."/>
            <person name="Perrone G."/>
            <person name="Piumi F."/>
            <person name="Punt P.J."/>
            <person name="Ram A.F."/>
            <person name="Ramon A."/>
            <person name="Rauscher S."/>
            <person name="Record E."/>
            <person name="Riano-Pachon D.M."/>
            <person name="Robert V."/>
            <person name="Roehrig J."/>
            <person name="Ruller R."/>
            <person name="Salamov A."/>
            <person name="Salih N.S."/>
            <person name="Samson R.A."/>
            <person name="Sandor E."/>
            <person name="Sanguinetti M."/>
            <person name="Schuetze T."/>
            <person name="Sepcic K."/>
            <person name="Shelest E."/>
            <person name="Sherlock G."/>
            <person name="Sophianopoulou V."/>
            <person name="Squina F.M."/>
            <person name="Sun H."/>
            <person name="Susca A."/>
            <person name="Todd R.B."/>
            <person name="Tsang A."/>
            <person name="Unkles S.E."/>
            <person name="van de Wiele N."/>
            <person name="van Rossen-Uffink D."/>
            <person name="Oliveira J.V."/>
            <person name="Vesth T.C."/>
            <person name="Visser J."/>
            <person name="Yu J.-H."/>
            <person name="Zhou M."/>
            <person name="Andersen M.R."/>
            <person name="Archer D.B."/>
            <person name="Baker S.E."/>
            <person name="Benoit I."/>
            <person name="Brakhage A.A."/>
            <person name="Braus G.H."/>
            <person name="Fischer R."/>
            <person name="Frisvad J.C."/>
            <person name="Goldman G.H."/>
            <person name="Houbraken J."/>
            <person name="Oakley B."/>
            <person name="Pocsi I."/>
            <person name="Scazzocchio C."/>
            <person name="Seiboth B."/>
            <person name="vanKuyk P.A."/>
            <person name="Wortman J."/>
            <person name="Dyer P.S."/>
            <person name="Grigoriev I.V."/>
        </authorList>
    </citation>
    <scope>NUCLEOTIDE SEQUENCE [LARGE SCALE GENOMIC DNA]</scope>
    <source>
        <strain evidence="8">CBS 506.65</strain>
    </source>
</reference>
<evidence type="ECO:0000256" key="4">
    <source>
        <dbReference type="ARBA" id="ARBA00026248"/>
    </source>
</evidence>
<comment type="similarity">
    <text evidence="1">Belongs to the glycosyl hydrolase 13 family.</text>
</comment>
<dbReference type="PANTHER" id="PTHR10357:SF232">
    <property type="entry name" value="GLYCOSYL HYDROLASE FAMILY 13 CATALYTIC DOMAIN-CONTAINING PROTEIN"/>
    <property type="match status" value="1"/>
</dbReference>
<proteinExistence type="inferred from homology"/>
<evidence type="ECO:0000259" key="6">
    <source>
        <dbReference type="SMART" id="SM00642"/>
    </source>
</evidence>
<dbReference type="Gene3D" id="3.90.400.10">
    <property type="entry name" value="Oligo-1,6-glucosidase, Domain 2"/>
    <property type="match status" value="1"/>
</dbReference>
<dbReference type="Pfam" id="PF00128">
    <property type="entry name" value="Alpha-amylase"/>
    <property type="match status" value="1"/>
</dbReference>
<dbReference type="GeneID" id="34610156"/>